<accession>A0A4R1LDD1</accession>
<dbReference type="InterPro" id="IPR011004">
    <property type="entry name" value="Trimer_LpxA-like_sf"/>
</dbReference>
<gene>
    <name evidence="5" type="ORF">C7378_0504</name>
</gene>
<comment type="similarity">
    <text evidence="1">Belongs to the transferase hexapeptide repeat family.</text>
</comment>
<dbReference type="Pfam" id="PF00132">
    <property type="entry name" value="Hexapep"/>
    <property type="match status" value="1"/>
</dbReference>
<dbReference type="InterPro" id="IPR001451">
    <property type="entry name" value="Hexapep"/>
</dbReference>
<keyword evidence="6" id="KW-1185">Reference proteome</keyword>
<dbReference type="Proteomes" id="UP000295210">
    <property type="component" value="Unassembled WGS sequence"/>
</dbReference>
<sequence length="218" mass="24897">MRASSAHRSSACRLIKRYRRVPPQSKAELKLWMEQDLRGYIANGSFPSQSGCWKWWHRFQYPLVYWQRLLRKTEYAANVHTSLAWMPWVLFLRWRFMRRSLELNLEIPLNVFGPGLTISHYGTIVVNSKARVGQNCLIHPGTCIGELKDRNPVIGDDVYIGNGAIIIGDVQVGDGAKIGPHALVRKHVASGSIVVAEESRELINNSRVDLCVDFRQEQ</sequence>
<evidence type="ECO:0000256" key="3">
    <source>
        <dbReference type="ARBA" id="ARBA00022737"/>
    </source>
</evidence>
<organism evidence="5 6">
    <name type="scientific">Acidipila rosea</name>
    <dbReference type="NCBI Taxonomy" id="768535"/>
    <lineage>
        <taxon>Bacteria</taxon>
        <taxon>Pseudomonadati</taxon>
        <taxon>Acidobacteriota</taxon>
        <taxon>Terriglobia</taxon>
        <taxon>Terriglobales</taxon>
        <taxon>Acidobacteriaceae</taxon>
        <taxon>Acidipila</taxon>
    </lineage>
</organism>
<dbReference type="PANTHER" id="PTHR42811">
    <property type="entry name" value="SERINE ACETYLTRANSFERASE"/>
    <property type="match status" value="1"/>
</dbReference>
<proteinExistence type="inferred from homology"/>
<evidence type="ECO:0000313" key="5">
    <source>
        <dbReference type="EMBL" id="TCK75520.1"/>
    </source>
</evidence>
<dbReference type="GO" id="GO:0016746">
    <property type="term" value="F:acyltransferase activity"/>
    <property type="evidence" value="ECO:0007669"/>
    <property type="project" value="UniProtKB-KW"/>
</dbReference>
<dbReference type="PROSITE" id="PS00101">
    <property type="entry name" value="HEXAPEP_TRANSFERASES"/>
    <property type="match status" value="1"/>
</dbReference>
<name>A0A4R1LDD1_9BACT</name>
<dbReference type="EMBL" id="SMGK01000001">
    <property type="protein sequence ID" value="TCK75520.1"/>
    <property type="molecule type" value="Genomic_DNA"/>
</dbReference>
<evidence type="ECO:0000256" key="4">
    <source>
        <dbReference type="ARBA" id="ARBA00023315"/>
    </source>
</evidence>
<dbReference type="Gene3D" id="2.160.10.10">
    <property type="entry name" value="Hexapeptide repeat proteins"/>
    <property type="match status" value="1"/>
</dbReference>
<dbReference type="SUPFAM" id="SSF51161">
    <property type="entry name" value="Trimeric LpxA-like enzymes"/>
    <property type="match status" value="1"/>
</dbReference>
<dbReference type="InterPro" id="IPR018357">
    <property type="entry name" value="Hexapep_transf_CS"/>
</dbReference>
<evidence type="ECO:0000256" key="2">
    <source>
        <dbReference type="ARBA" id="ARBA00022679"/>
    </source>
</evidence>
<keyword evidence="4" id="KW-0012">Acyltransferase</keyword>
<dbReference type="CDD" id="cd03354">
    <property type="entry name" value="LbH_SAT"/>
    <property type="match status" value="1"/>
</dbReference>
<reference evidence="5 6" key="1">
    <citation type="submission" date="2019-03" db="EMBL/GenBank/DDBJ databases">
        <title>Genomic Encyclopedia of Type Strains, Phase IV (KMG-IV): sequencing the most valuable type-strain genomes for metagenomic binning, comparative biology and taxonomic classification.</title>
        <authorList>
            <person name="Goeker M."/>
        </authorList>
    </citation>
    <scope>NUCLEOTIDE SEQUENCE [LARGE SCALE GENOMIC DNA]</scope>
    <source>
        <strain evidence="5 6">DSM 103428</strain>
    </source>
</reference>
<keyword evidence="2 5" id="KW-0808">Transferase</keyword>
<evidence type="ECO:0000256" key="1">
    <source>
        <dbReference type="ARBA" id="ARBA00007274"/>
    </source>
</evidence>
<dbReference type="AlphaFoldDB" id="A0A4R1LDD1"/>
<dbReference type="InterPro" id="IPR045304">
    <property type="entry name" value="LbH_SAT"/>
</dbReference>
<evidence type="ECO:0000313" key="6">
    <source>
        <dbReference type="Proteomes" id="UP000295210"/>
    </source>
</evidence>
<keyword evidence="3" id="KW-0677">Repeat</keyword>
<protein>
    <submittedName>
        <fullName evidence="5">Serine acetyltransferase</fullName>
    </submittedName>
</protein>
<comment type="caution">
    <text evidence="5">The sequence shown here is derived from an EMBL/GenBank/DDBJ whole genome shotgun (WGS) entry which is preliminary data.</text>
</comment>